<dbReference type="InterPro" id="IPR001347">
    <property type="entry name" value="SIS_dom"/>
</dbReference>
<protein>
    <submittedName>
        <fullName evidence="4">Glucose/mannose-6-phosphate isomerase</fullName>
    </submittedName>
</protein>
<dbReference type="SUPFAM" id="SSF53697">
    <property type="entry name" value="SIS domain"/>
    <property type="match status" value="1"/>
</dbReference>
<accession>A0A1T4QKR5</accession>
<dbReference type="RefSeq" id="WP_078761614.1">
    <property type="nucleotide sequence ID" value="NZ_FUWS01000005.1"/>
</dbReference>
<dbReference type="AlphaFoldDB" id="A0A1T4QKR5"/>
<feature type="domain" description="SIS" evidence="3">
    <location>
        <begin position="47"/>
        <end position="199"/>
    </location>
</feature>
<dbReference type="STRING" id="1122192.SAMN02745673_02290"/>
<evidence type="ECO:0000259" key="3">
    <source>
        <dbReference type="PROSITE" id="PS51464"/>
    </source>
</evidence>
<evidence type="ECO:0000256" key="1">
    <source>
        <dbReference type="ARBA" id="ARBA00010523"/>
    </source>
</evidence>
<comment type="similarity">
    <text evidence="1">Belongs to the PGI/PMI family.</text>
</comment>
<dbReference type="InterPro" id="IPR019490">
    <property type="entry name" value="Glu6P/Mann6P_isomerase_C"/>
</dbReference>
<dbReference type="Proteomes" id="UP000190637">
    <property type="component" value="Unassembled WGS sequence"/>
</dbReference>
<evidence type="ECO:0000313" key="4">
    <source>
        <dbReference type="EMBL" id="SKA04302.1"/>
    </source>
</evidence>
<name>A0A1T4QKR5_9ACTN</name>
<keyword evidence="2 4" id="KW-0413">Isomerase</keyword>
<reference evidence="4 5" key="1">
    <citation type="submission" date="2017-02" db="EMBL/GenBank/DDBJ databases">
        <authorList>
            <person name="Peterson S.W."/>
        </authorList>
    </citation>
    <scope>NUCLEOTIDE SEQUENCE [LARGE SCALE GENOMIC DNA]</scope>
    <source>
        <strain evidence="4 5">DSM 45154</strain>
    </source>
</reference>
<dbReference type="GO" id="GO:0004476">
    <property type="term" value="F:mannose-6-phosphate isomerase activity"/>
    <property type="evidence" value="ECO:0007669"/>
    <property type="project" value="InterPro"/>
</dbReference>
<proteinExistence type="inferred from homology"/>
<dbReference type="GO" id="GO:0097367">
    <property type="term" value="F:carbohydrate derivative binding"/>
    <property type="evidence" value="ECO:0007669"/>
    <property type="project" value="InterPro"/>
</dbReference>
<keyword evidence="5" id="KW-1185">Reference proteome</keyword>
<dbReference type="OrthoDB" id="5241724at2"/>
<gene>
    <name evidence="4" type="ORF">SAMN02745673_02290</name>
</gene>
<dbReference type="Pfam" id="PF10432">
    <property type="entry name" value="bact-PGI_C"/>
    <property type="match status" value="1"/>
</dbReference>
<dbReference type="InterPro" id="IPR046348">
    <property type="entry name" value="SIS_dom_sf"/>
</dbReference>
<evidence type="ECO:0000256" key="2">
    <source>
        <dbReference type="ARBA" id="ARBA00023235"/>
    </source>
</evidence>
<dbReference type="GO" id="GO:0004347">
    <property type="term" value="F:glucose-6-phosphate isomerase activity"/>
    <property type="evidence" value="ECO:0007669"/>
    <property type="project" value="InterPro"/>
</dbReference>
<evidence type="ECO:0000313" key="5">
    <source>
        <dbReference type="Proteomes" id="UP000190637"/>
    </source>
</evidence>
<dbReference type="Gene3D" id="3.40.50.10490">
    <property type="entry name" value="Glucose-6-phosphate isomerase like protein, domain 1"/>
    <property type="match status" value="2"/>
</dbReference>
<dbReference type="PROSITE" id="PS51464">
    <property type="entry name" value="SIS"/>
    <property type="match status" value="1"/>
</dbReference>
<dbReference type="EMBL" id="FUWS01000005">
    <property type="protein sequence ID" value="SKA04302.1"/>
    <property type="molecule type" value="Genomic_DNA"/>
</dbReference>
<dbReference type="GO" id="GO:1901135">
    <property type="term" value="P:carbohydrate derivative metabolic process"/>
    <property type="evidence" value="ECO:0007669"/>
    <property type="project" value="InterPro"/>
</dbReference>
<sequence length="372" mass="38257">MPTEFDEHRLDALAEDPGLDPGGLLRQFASAAAQVRAARTAAVEAGLHRLASEGRPRSIVVAGGGVAAQAGEVLAAVLGNGCPVPISSVRGHRLPGWVGGHDLVVAVAATSGHEAAATVRIAAEAVRRGCRFLAVGLPGGPLADLAERARAPHVALPLAGEPRTMLWSLLVPLLVAAGHLGAAGLPETVYEATADRLEETARRCGPTVETFENPAKTLALDVAGTLPLVCGASPIADLAARAFADRLAGTAGYPALTGAPPGLARDRYPLLEGPFGATGPRSIFDDPVEDGRVRMRLVVLRDEEDGLPEAAAELAAVERAAHERGTPVSGIEVPEGHPMERLAGLIALTDYATVYLAVAYGADPLANTLVVR</sequence>
<dbReference type="GO" id="GO:0005975">
    <property type="term" value="P:carbohydrate metabolic process"/>
    <property type="evidence" value="ECO:0007669"/>
    <property type="project" value="InterPro"/>
</dbReference>
<organism evidence="4 5">
    <name type="scientific">Marinactinospora thermotolerans DSM 45154</name>
    <dbReference type="NCBI Taxonomy" id="1122192"/>
    <lineage>
        <taxon>Bacteria</taxon>
        <taxon>Bacillati</taxon>
        <taxon>Actinomycetota</taxon>
        <taxon>Actinomycetes</taxon>
        <taxon>Streptosporangiales</taxon>
        <taxon>Nocardiopsidaceae</taxon>
        <taxon>Marinactinospora</taxon>
    </lineage>
</organism>